<protein>
    <recommendedName>
        <fullName evidence="4">Cytochrome P450</fullName>
    </recommendedName>
</protein>
<dbReference type="OrthoDB" id="6764281at2759"/>
<dbReference type="GO" id="GO:0020037">
    <property type="term" value="F:heme binding"/>
    <property type="evidence" value="ECO:0007669"/>
    <property type="project" value="InterPro"/>
</dbReference>
<dbReference type="EMBL" id="VAHF01000011">
    <property type="protein sequence ID" value="TXG51079.1"/>
    <property type="molecule type" value="Genomic_DNA"/>
</dbReference>
<keyword evidence="1" id="KW-0812">Transmembrane</keyword>
<keyword evidence="3" id="KW-1185">Reference proteome</keyword>
<dbReference type="InterPro" id="IPR001128">
    <property type="entry name" value="Cyt_P450"/>
</dbReference>
<evidence type="ECO:0000313" key="2">
    <source>
        <dbReference type="EMBL" id="TXG51079.1"/>
    </source>
</evidence>
<dbReference type="GO" id="GO:0016705">
    <property type="term" value="F:oxidoreductase activity, acting on paired donors, with incorporation or reduction of molecular oxygen"/>
    <property type="evidence" value="ECO:0007669"/>
    <property type="project" value="InterPro"/>
</dbReference>
<dbReference type="InterPro" id="IPR036396">
    <property type="entry name" value="Cyt_P450_sf"/>
</dbReference>
<keyword evidence="1" id="KW-0472">Membrane</keyword>
<evidence type="ECO:0000313" key="3">
    <source>
        <dbReference type="Proteomes" id="UP000323000"/>
    </source>
</evidence>
<comment type="caution">
    <text evidence="2">The sequence shown here is derived from an EMBL/GenBank/DDBJ whole genome shotgun (WGS) entry which is preliminary data.</text>
</comment>
<accession>A0A5C7H2U3</accession>
<dbReference type="AlphaFoldDB" id="A0A5C7H2U3"/>
<dbReference type="InterPro" id="IPR002401">
    <property type="entry name" value="Cyt_P450_E_grp-I"/>
</dbReference>
<evidence type="ECO:0000256" key="1">
    <source>
        <dbReference type="SAM" id="Phobius"/>
    </source>
</evidence>
<dbReference type="Pfam" id="PF00067">
    <property type="entry name" value="p450"/>
    <property type="match status" value="1"/>
</dbReference>
<gene>
    <name evidence="2" type="ORF">EZV62_023603</name>
</gene>
<dbReference type="PANTHER" id="PTHR47951:SF7">
    <property type="entry name" value="FLAVONOID 3',5'-HYDROXYLASE-LIKE ISOFORM X1"/>
    <property type="match status" value="1"/>
</dbReference>
<dbReference type="SUPFAM" id="SSF48264">
    <property type="entry name" value="Cytochrome P450"/>
    <property type="match status" value="1"/>
</dbReference>
<evidence type="ECO:0008006" key="4">
    <source>
        <dbReference type="Google" id="ProtNLM"/>
    </source>
</evidence>
<dbReference type="Proteomes" id="UP000323000">
    <property type="component" value="Chromosome 11"/>
</dbReference>
<proteinExistence type="predicted"/>
<dbReference type="GO" id="GO:0005506">
    <property type="term" value="F:iron ion binding"/>
    <property type="evidence" value="ECO:0007669"/>
    <property type="project" value="InterPro"/>
</dbReference>
<dbReference type="PRINTS" id="PR00385">
    <property type="entry name" value="P450"/>
</dbReference>
<reference evidence="3" key="1">
    <citation type="journal article" date="2019" name="Gigascience">
        <title>De novo genome assembly of the endangered Acer yangbiense, a plant species with extremely small populations endemic to Yunnan Province, China.</title>
        <authorList>
            <person name="Yang J."/>
            <person name="Wariss H.M."/>
            <person name="Tao L."/>
            <person name="Zhang R."/>
            <person name="Yun Q."/>
            <person name="Hollingsworth P."/>
            <person name="Dao Z."/>
            <person name="Luo G."/>
            <person name="Guo H."/>
            <person name="Ma Y."/>
            <person name="Sun W."/>
        </authorList>
    </citation>
    <scope>NUCLEOTIDE SEQUENCE [LARGE SCALE GENOMIC DNA]</scope>
    <source>
        <strain evidence="3">cv. Malutang</strain>
    </source>
</reference>
<dbReference type="GO" id="GO:0004497">
    <property type="term" value="F:monooxygenase activity"/>
    <property type="evidence" value="ECO:0007669"/>
    <property type="project" value="InterPro"/>
</dbReference>
<dbReference type="Gene3D" id="1.10.630.10">
    <property type="entry name" value="Cytochrome P450"/>
    <property type="match status" value="1"/>
</dbReference>
<keyword evidence="1" id="KW-1133">Transmembrane helix</keyword>
<sequence length="138" mass="15868">MVEWTMAELMQHPEVMKKVQEELTEVVGIDNSIEESHLPKLRYLDAVVKETMRLHPALPLLVPRCPSQSTIFGGYTIPKGARIMLNVWPFIGILSFGTILWNFYLKELDLSDKFGIVIKKLKPLVVIPTPRLYNSELY</sequence>
<name>A0A5C7H2U3_9ROSI</name>
<dbReference type="PRINTS" id="PR00463">
    <property type="entry name" value="EP450I"/>
</dbReference>
<dbReference type="PANTHER" id="PTHR47951">
    <property type="entry name" value="OS08G0547900 PROTEIN"/>
    <property type="match status" value="1"/>
</dbReference>
<feature type="transmembrane region" description="Helical" evidence="1">
    <location>
        <begin position="83"/>
        <end position="104"/>
    </location>
</feature>
<organism evidence="2 3">
    <name type="scientific">Acer yangbiense</name>
    <dbReference type="NCBI Taxonomy" id="1000413"/>
    <lineage>
        <taxon>Eukaryota</taxon>
        <taxon>Viridiplantae</taxon>
        <taxon>Streptophyta</taxon>
        <taxon>Embryophyta</taxon>
        <taxon>Tracheophyta</taxon>
        <taxon>Spermatophyta</taxon>
        <taxon>Magnoliopsida</taxon>
        <taxon>eudicotyledons</taxon>
        <taxon>Gunneridae</taxon>
        <taxon>Pentapetalae</taxon>
        <taxon>rosids</taxon>
        <taxon>malvids</taxon>
        <taxon>Sapindales</taxon>
        <taxon>Sapindaceae</taxon>
        <taxon>Hippocastanoideae</taxon>
        <taxon>Acereae</taxon>
        <taxon>Acer</taxon>
    </lineage>
</organism>